<accession>E3L3B2</accession>
<dbReference type="EMBL" id="DS178340">
    <property type="protein sequence ID" value="EFP91037.1"/>
    <property type="molecule type" value="Genomic_DNA"/>
</dbReference>
<reference key="1">
    <citation type="submission" date="2007-01" db="EMBL/GenBank/DDBJ databases">
        <title>The Genome Sequence of Puccinia graminis f. sp. tritici Strain CRL 75-36-700-3.</title>
        <authorList>
            <consortium name="The Broad Institute Genome Sequencing Platform"/>
            <person name="Birren B."/>
            <person name="Lander E."/>
            <person name="Galagan J."/>
            <person name="Nusbaum C."/>
            <person name="Devon K."/>
            <person name="Cuomo C."/>
            <person name="Jaffe D."/>
            <person name="Butler J."/>
            <person name="Alvarez P."/>
            <person name="Gnerre S."/>
            <person name="Grabherr M."/>
            <person name="Mauceli E."/>
            <person name="Brockman W."/>
            <person name="Young S."/>
            <person name="LaButti K."/>
            <person name="Sykes S."/>
            <person name="DeCaprio D."/>
            <person name="Crawford M."/>
            <person name="Koehrsen M."/>
            <person name="Engels R."/>
            <person name="Montgomery P."/>
            <person name="Pearson M."/>
            <person name="Howarth C."/>
            <person name="Larson L."/>
            <person name="White J."/>
            <person name="Zeng Q."/>
            <person name="Kodira C."/>
            <person name="Yandava C."/>
            <person name="Alvarado L."/>
            <person name="O'Leary S."/>
            <person name="Szabo L."/>
            <person name="Dean R."/>
            <person name="Schein J."/>
        </authorList>
    </citation>
    <scope>NUCLEOTIDE SEQUENCE</scope>
    <source>
        <strain>CRL 75-36-700-3</strain>
    </source>
</reference>
<name>E3L3B2_PUCGT</name>
<dbReference type="KEGG" id="pgr:PGTG_17309"/>
<organism evidence="1 2">
    <name type="scientific">Puccinia graminis f. sp. tritici (strain CRL 75-36-700-3 / race SCCL)</name>
    <name type="common">Black stem rust fungus</name>
    <dbReference type="NCBI Taxonomy" id="418459"/>
    <lineage>
        <taxon>Eukaryota</taxon>
        <taxon>Fungi</taxon>
        <taxon>Dikarya</taxon>
        <taxon>Basidiomycota</taxon>
        <taxon>Pucciniomycotina</taxon>
        <taxon>Pucciniomycetes</taxon>
        <taxon>Pucciniales</taxon>
        <taxon>Pucciniaceae</taxon>
        <taxon>Puccinia</taxon>
    </lineage>
</organism>
<dbReference type="InParanoid" id="E3L3B2"/>
<reference evidence="2" key="2">
    <citation type="journal article" date="2011" name="Proc. Natl. Acad. Sci. U.S.A.">
        <title>Obligate biotrophy features unraveled by the genomic analysis of rust fungi.</title>
        <authorList>
            <person name="Duplessis S."/>
            <person name="Cuomo C.A."/>
            <person name="Lin Y.-C."/>
            <person name="Aerts A."/>
            <person name="Tisserant E."/>
            <person name="Veneault-Fourrey C."/>
            <person name="Joly D.L."/>
            <person name="Hacquard S."/>
            <person name="Amselem J."/>
            <person name="Cantarel B.L."/>
            <person name="Chiu R."/>
            <person name="Coutinho P.M."/>
            <person name="Feau N."/>
            <person name="Field M."/>
            <person name="Frey P."/>
            <person name="Gelhaye E."/>
            <person name="Goldberg J."/>
            <person name="Grabherr M.G."/>
            <person name="Kodira C.D."/>
            <person name="Kohler A."/>
            <person name="Kuees U."/>
            <person name="Lindquist E.A."/>
            <person name="Lucas S.M."/>
            <person name="Mago R."/>
            <person name="Mauceli E."/>
            <person name="Morin E."/>
            <person name="Murat C."/>
            <person name="Pangilinan J.L."/>
            <person name="Park R."/>
            <person name="Pearson M."/>
            <person name="Quesneville H."/>
            <person name="Rouhier N."/>
            <person name="Sakthikumar S."/>
            <person name="Salamov A.A."/>
            <person name="Schmutz J."/>
            <person name="Selles B."/>
            <person name="Shapiro H."/>
            <person name="Tanguay P."/>
            <person name="Tuskan G.A."/>
            <person name="Henrissat B."/>
            <person name="Van de Peer Y."/>
            <person name="Rouze P."/>
            <person name="Ellis J.G."/>
            <person name="Dodds P.N."/>
            <person name="Schein J.E."/>
            <person name="Zhong S."/>
            <person name="Hamelin R.C."/>
            <person name="Grigoriev I.V."/>
            <person name="Szabo L.J."/>
            <person name="Martin F."/>
        </authorList>
    </citation>
    <scope>NUCLEOTIDE SEQUENCE [LARGE SCALE GENOMIC DNA]</scope>
    <source>
        <strain evidence="2">CRL 75-36-700-3 / race SCCL</strain>
    </source>
</reference>
<dbReference type="GeneID" id="10528535"/>
<gene>
    <name evidence="1" type="ORF">PGTG_17309</name>
</gene>
<proteinExistence type="predicted"/>
<dbReference type="AlphaFoldDB" id="E3L3B2"/>
<evidence type="ECO:0000313" key="1">
    <source>
        <dbReference type="EMBL" id="EFP91037.1"/>
    </source>
</evidence>
<dbReference type="VEuPathDB" id="FungiDB:PGTG_17309"/>
<dbReference type="HOGENOM" id="CLU_1396976_0_0_1"/>
<protein>
    <submittedName>
        <fullName evidence="1">Uncharacterized protein</fullName>
    </submittedName>
</protein>
<keyword evidence="2" id="KW-1185">Reference proteome</keyword>
<dbReference type="OrthoDB" id="10289914at2759"/>
<dbReference type="Proteomes" id="UP000008783">
    <property type="component" value="Unassembled WGS sequence"/>
</dbReference>
<evidence type="ECO:0000313" key="2">
    <source>
        <dbReference type="Proteomes" id="UP000008783"/>
    </source>
</evidence>
<sequence>MDTGHRWTGRERDPGAGSVAASLPRRLCIDYSASLCNPFATGGRSYIVAALPQPLGQWCNIYSRTLTSTHVMKLSITNAFGIPMVLLLFQLLASQVACHGCDKAGQDRNGVPRQYPLCAGNVKRTNEHFSGGGSQTNTLVEFVAPPWNVDHYDCSQTDNYKTEACCKTTGLKFILSLEYMDKDCSRPDGHPLNIK</sequence>
<dbReference type="RefSeq" id="XP_003335456.1">
    <property type="nucleotide sequence ID" value="XM_003335408.2"/>
</dbReference>